<comment type="caution">
    <text evidence="5">The sequence shown here is derived from an EMBL/GenBank/DDBJ whole genome shotgun (WGS) entry which is preliminary data.</text>
</comment>
<protein>
    <recommendedName>
        <fullName evidence="2">Galectin</fullName>
    </recommendedName>
</protein>
<dbReference type="PANTHER" id="PTHR11346:SF147">
    <property type="entry name" value="GALECTIN"/>
    <property type="match status" value="1"/>
</dbReference>
<evidence type="ECO:0000256" key="2">
    <source>
        <dbReference type="RuleBase" id="RU102079"/>
    </source>
</evidence>
<dbReference type="AlphaFoldDB" id="A0ABD0K5I5"/>
<feature type="domain" description="Galectin" evidence="4">
    <location>
        <begin position="32"/>
        <end position="165"/>
    </location>
</feature>
<evidence type="ECO:0000256" key="3">
    <source>
        <dbReference type="SAM" id="MobiDB-lite"/>
    </source>
</evidence>
<gene>
    <name evidence="5" type="ORF">BaRGS_00026535</name>
</gene>
<dbReference type="SMART" id="SM00908">
    <property type="entry name" value="Gal-bind_lectin"/>
    <property type="match status" value="1"/>
</dbReference>
<dbReference type="GO" id="GO:0030246">
    <property type="term" value="F:carbohydrate binding"/>
    <property type="evidence" value="ECO:0007669"/>
    <property type="project" value="UniProtKB-UniRule"/>
</dbReference>
<dbReference type="Proteomes" id="UP001519460">
    <property type="component" value="Unassembled WGS sequence"/>
</dbReference>
<dbReference type="SUPFAM" id="SSF49899">
    <property type="entry name" value="Concanavalin A-like lectins/glucanases"/>
    <property type="match status" value="1"/>
</dbReference>
<dbReference type="SMART" id="SM00276">
    <property type="entry name" value="GLECT"/>
    <property type="match status" value="1"/>
</dbReference>
<accession>A0ABD0K5I5</accession>
<dbReference type="PANTHER" id="PTHR11346">
    <property type="entry name" value="GALECTIN"/>
    <property type="match status" value="1"/>
</dbReference>
<keyword evidence="1 2" id="KW-0430">Lectin</keyword>
<evidence type="ECO:0000313" key="5">
    <source>
        <dbReference type="EMBL" id="KAK7482186.1"/>
    </source>
</evidence>
<proteinExistence type="predicted"/>
<organism evidence="5 6">
    <name type="scientific">Batillaria attramentaria</name>
    <dbReference type="NCBI Taxonomy" id="370345"/>
    <lineage>
        <taxon>Eukaryota</taxon>
        <taxon>Metazoa</taxon>
        <taxon>Spiralia</taxon>
        <taxon>Lophotrochozoa</taxon>
        <taxon>Mollusca</taxon>
        <taxon>Gastropoda</taxon>
        <taxon>Caenogastropoda</taxon>
        <taxon>Sorbeoconcha</taxon>
        <taxon>Cerithioidea</taxon>
        <taxon>Batillariidae</taxon>
        <taxon>Batillaria</taxon>
    </lineage>
</organism>
<evidence type="ECO:0000259" key="4">
    <source>
        <dbReference type="PROSITE" id="PS51304"/>
    </source>
</evidence>
<feature type="non-terminal residue" evidence="5">
    <location>
        <position position="224"/>
    </location>
</feature>
<dbReference type="PROSITE" id="PS51304">
    <property type="entry name" value="GALECTIN"/>
    <property type="match status" value="1"/>
</dbReference>
<dbReference type="InterPro" id="IPR044156">
    <property type="entry name" value="Galectin-like"/>
</dbReference>
<sequence>MASYKTSAVWGEREVAYDFALLFVFQTTFPYFCEIPGGRLLSGKLITILGEVNNVPEANSFSINLCVERSIDPDCVFHFNPRFHQNCVVRNHMSGGKWGSEERSGGLPIAKGRPFEINILVTAAGYEVRVDNKHFTVFNHRAKFNDVGFLVIKGDNLTIDSVDFGDTKRWKPNIPVPGADDPRVSSAPGTGMEAERTLSGDAHASSKRGQRSGDKERGLLIVCK</sequence>
<dbReference type="EMBL" id="JACVVK020000249">
    <property type="protein sequence ID" value="KAK7482186.1"/>
    <property type="molecule type" value="Genomic_DNA"/>
</dbReference>
<dbReference type="InterPro" id="IPR013320">
    <property type="entry name" value="ConA-like_dom_sf"/>
</dbReference>
<reference evidence="5 6" key="1">
    <citation type="journal article" date="2023" name="Sci. Data">
        <title>Genome assembly of the Korean intertidal mud-creeper Batillaria attramentaria.</title>
        <authorList>
            <person name="Patra A.K."/>
            <person name="Ho P.T."/>
            <person name="Jun S."/>
            <person name="Lee S.J."/>
            <person name="Kim Y."/>
            <person name="Won Y.J."/>
        </authorList>
    </citation>
    <scope>NUCLEOTIDE SEQUENCE [LARGE SCALE GENOMIC DNA]</scope>
    <source>
        <strain evidence="5">Wonlab-2016</strain>
    </source>
</reference>
<name>A0ABD0K5I5_9CAEN</name>
<dbReference type="Gene3D" id="2.60.120.200">
    <property type="match status" value="1"/>
</dbReference>
<feature type="region of interest" description="Disordered" evidence="3">
    <location>
        <begin position="173"/>
        <end position="218"/>
    </location>
</feature>
<dbReference type="CDD" id="cd00070">
    <property type="entry name" value="GLECT"/>
    <property type="match status" value="1"/>
</dbReference>
<dbReference type="InterPro" id="IPR001079">
    <property type="entry name" value="Galectin_CRD"/>
</dbReference>
<evidence type="ECO:0000256" key="1">
    <source>
        <dbReference type="ARBA" id="ARBA00022734"/>
    </source>
</evidence>
<evidence type="ECO:0000313" key="6">
    <source>
        <dbReference type="Proteomes" id="UP001519460"/>
    </source>
</evidence>
<keyword evidence="6" id="KW-1185">Reference proteome</keyword>
<dbReference type="Pfam" id="PF00337">
    <property type="entry name" value="Gal-bind_lectin"/>
    <property type="match status" value="1"/>
</dbReference>